<evidence type="ECO:0000313" key="7">
    <source>
        <dbReference type="Proteomes" id="UP001244011"/>
    </source>
</evidence>
<dbReference type="InterPro" id="IPR001128">
    <property type="entry name" value="Cyt_P450"/>
</dbReference>
<dbReference type="Pfam" id="PF00067">
    <property type="entry name" value="p450"/>
    <property type="match status" value="1"/>
</dbReference>
<dbReference type="InterPro" id="IPR002401">
    <property type="entry name" value="Cyt_P450_E_grp-I"/>
</dbReference>
<dbReference type="PRINTS" id="PR00385">
    <property type="entry name" value="P450"/>
</dbReference>
<keyword evidence="5" id="KW-1133">Transmembrane helix</keyword>
<dbReference type="GeneID" id="85307921"/>
<proteinExistence type="predicted"/>
<keyword evidence="3 4" id="KW-0408">Iron</keyword>
<feature type="binding site" description="axial binding residue" evidence="4">
    <location>
        <position position="521"/>
    </location>
    <ligand>
        <name>heme</name>
        <dbReference type="ChEBI" id="CHEBI:30413"/>
    </ligand>
    <ligandPart>
        <name>Fe</name>
        <dbReference type="ChEBI" id="CHEBI:18248"/>
    </ligandPart>
</feature>
<dbReference type="InterPro" id="IPR050121">
    <property type="entry name" value="Cytochrome_P450_monoxygenase"/>
</dbReference>
<protein>
    <submittedName>
        <fullName evidence="6">Cytochrome P450</fullName>
    </submittedName>
</protein>
<organism evidence="6 7">
    <name type="scientific">Phialemonium atrogriseum</name>
    <dbReference type="NCBI Taxonomy" id="1093897"/>
    <lineage>
        <taxon>Eukaryota</taxon>
        <taxon>Fungi</taxon>
        <taxon>Dikarya</taxon>
        <taxon>Ascomycota</taxon>
        <taxon>Pezizomycotina</taxon>
        <taxon>Sordariomycetes</taxon>
        <taxon>Sordariomycetidae</taxon>
        <taxon>Cephalothecales</taxon>
        <taxon>Cephalothecaceae</taxon>
        <taxon>Phialemonium</taxon>
    </lineage>
</organism>
<dbReference type="RefSeq" id="XP_060281947.1">
    <property type="nucleotide sequence ID" value="XM_060424734.1"/>
</dbReference>
<keyword evidence="1 4" id="KW-0349">Heme</keyword>
<keyword evidence="5" id="KW-0812">Transmembrane</keyword>
<dbReference type="AlphaFoldDB" id="A0AAJ0FKM6"/>
<dbReference type="PANTHER" id="PTHR24305">
    <property type="entry name" value="CYTOCHROME P450"/>
    <property type="match status" value="1"/>
</dbReference>
<dbReference type="GO" id="GO:0005506">
    <property type="term" value="F:iron ion binding"/>
    <property type="evidence" value="ECO:0007669"/>
    <property type="project" value="InterPro"/>
</dbReference>
<dbReference type="Proteomes" id="UP001244011">
    <property type="component" value="Unassembled WGS sequence"/>
</dbReference>
<dbReference type="SUPFAM" id="SSF48264">
    <property type="entry name" value="Cytochrome P450"/>
    <property type="match status" value="1"/>
</dbReference>
<dbReference type="GO" id="GO:0016705">
    <property type="term" value="F:oxidoreductase activity, acting on paired donors, with incorporation or reduction of molecular oxygen"/>
    <property type="evidence" value="ECO:0007669"/>
    <property type="project" value="InterPro"/>
</dbReference>
<comment type="cofactor">
    <cofactor evidence="4">
        <name>heme</name>
        <dbReference type="ChEBI" id="CHEBI:30413"/>
    </cofactor>
</comment>
<gene>
    <name evidence="6" type="ORF">QBC33DRAFT_454597</name>
</gene>
<dbReference type="PANTHER" id="PTHR24305:SF164">
    <property type="entry name" value="P450, PUTATIVE (EUROFUNG)-RELATED"/>
    <property type="match status" value="1"/>
</dbReference>
<keyword evidence="5" id="KW-0472">Membrane</keyword>
<comment type="caution">
    <text evidence="6">The sequence shown here is derived from an EMBL/GenBank/DDBJ whole genome shotgun (WGS) entry which is preliminary data.</text>
</comment>
<dbReference type="GO" id="GO:0004497">
    <property type="term" value="F:monooxygenase activity"/>
    <property type="evidence" value="ECO:0007669"/>
    <property type="project" value="InterPro"/>
</dbReference>
<evidence type="ECO:0000256" key="2">
    <source>
        <dbReference type="ARBA" id="ARBA00022723"/>
    </source>
</evidence>
<keyword evidence="2 4" id="KW-0479">Metal-binding</keyword>
<dbReference type="InterPro" id="IPR036396">
    <property type="entry name" value="Cyt_P450_sf"/>
</dbReference>
<evidence type="ECO:0000256" key="5">
    <source>
        <dbReference type="SAM" id="Phobius"/>
    </source>
</evidence>
<accession>A0AAJ0FKM6</accession>
<evidence type="ECO:0000256" key="3">
    <source>
        <dbReference type="ARBA" id="ARBA00023004"/>
    </source>
</evidence>
<evidence type="ECO:0000313" key="6">
    <source>
        <dbReference type="EMBL" id="KAK1765734.1"/>
    </source>
</evidence>
<evidence type="ECO:0000256" key="4">
    <source>
        <dbReference type="PIRSR" id="PIRSR602401-1"/>
    </source>
</evidence>
<dbReference type="Gene3D" id="1.10.630.10">
    <property type="entry name" value="Cytochrome P450"/>
    <property type="match status" value="1"/>
</dbReference>
<dbReference type="PRINTS" id="PR00463">
    <property type="entry name" value="EP450I"/>
</dbReference>
<dbReference type="EMBL" id="MU839014">
    <property type="protein sequence ID" value="KAK1765734.1"/>
    <property type="molecule type" value="Genomic_DNA"/>
</dbReference>
<reference evidence="6" key="1">
    <citation type="submission" date="2023-06" db="EMBL/GenBank/DDBJ databases">
        <title>Genome-scale phylogeny and comparative genomics of the fungal order Sordariales.</title>
        <authorList>
            <consortium name="Lawrence Berkeley National Laboratory"/>
            <person name="Hensen N."/>
            <person name="Bonometti L."/>
            <person name="Westerberg I."/>
            <person name="Brannstrom I.O."/>
            <person name="Guillou S."/>
            <person name="Cros-Aarteil S."/>
            <person name="Calhoun S."/>
            <person name="Haridas S."/>
            <person name="Kuo A."/>
            <person name="Mondo S."/>
            <person name="Pangilinan J."/>
            <person name="Riley R."/>
            <person name="Labutti K."/>
            <person name="Andreopoulos B."/>
            <person name="Lipzen A."/>
            <person name="Chen C."/>
            <person name="Yanf M."/>
            <person name="Daum C."/>
            <person name="Ng V."/>
            <person name="Clum A."/>
            <person name="Steindorff A."/>
            <person name="Ohm R."/>
            <person name="Martin F."/>
            <person name="Silar P."/>
            <person name="Natvig D."/>
            <person name="Lalanne C."/>
            <person name="Gautier V."/>
            <person name="Ament-Velasquez S.L."/>
            <person name="Kruys A."/>
            <person name="Hutchinson M.I."/>
            <person name="Powell A.J."/>
            <person name="Barry K."/>
            <person name="Miller A.N."/>
            <person name="Grigoriev I.V."/>
            <person name="Debuchy R."/>
            <person name="Gladieux P."/>
            <person name="Thoren M.H."/>
            <person name="Johannesson H."/>
        </authorList>
    </citation>
    <scope>NUCLEOTIDE SEQUENCE</scope>
    <source>
        <strain evidence="6">8032-3</strain>
    </source>
</reference>
<sequence>MCYGATCPTCSKKSWRGCGSHIPSALAGVPEDQWCSCEPRVTIDGKSYPSAAKFGVSAPSWLKNLVGGGGAEKKDVTSRSGVKYVMYLTVGNCLSSPFRASCYICAGILMDGDSIVQTMFLSSRSWAMILLSPLFLLSCSALFLTIHLLRCLRSPLNKVPGPLIARYSSWILKWHELHANRTRYVHGLHLKYGPVVRLAPGEVAFASGRAVKEIYCSGGSGYDKTEFYDLFKVYQRRTMFTMLNKDQHARRRRVLADRYANSNVVRQPSLAGIAERASNFVKLCTDSRGGSLDLYSDETIMRELAFDSSLQNRLVQYYSPFLHNLIARVLYLFAKPRETPLADHFVLDTSAKSGSDSFTLLSRLHEKSSELDSWDVAAECLDHMAAGIDTTGDGLCFLMWELSKPSSLHIQRRLQQELLDNPDAPFDELTYLDAVVKEGLRCFPPIPMSLPRYVPCGGRTIDGFYLPEGTIASCQAYSVHRVEQDIFPEPDTFNPDRWLEKEGDAERKRLFFAFASGGRGCVGKHLALAEMKLLLRDVYSSFSTLPDHSMTPRSMEMSDQLISSRPLGEKCLLKFSPVE</sequence>
<feature type="transmembrane region" description="Helical" evidence="5">
    <location>
        <begin position="126"/>
        <end position="149"/>
    </location>
</feature>
<dbReference type="GO" id="GO:0020037">
    <property type="term" value="F:heme binding"/>
    <property type="evidence" value="ECO:0007669"/>
    <property type="project" value="InterPro"/>
</dbReference>
<name>A0AAJ0FKM6_9PEZI</name>
<evidence type="ECO:0000256" key="1">
    <source>
        <dbReference type="ARBA" id="ARBA00022617"/>
    </source>
</evidence>
<keyword evidence="7" id="KW-1185">Reference proteome</keyword>